<proteinExistence type="predicted"/>
<dbReference type="SUPFAM" id="SSF56112">
    <property type="entry name" value="Protein kinase-like (PK-like)"/>
    <property type="match status" value="1"/>
</dbReference>
<dbReference type="EMBL" id="LGKP01000022">
    <property type="protein sequence ID" value="KPL85850.1"/>
    <property type="molecule type" value="Genomic_DNA"/>
</dbReference>
<dbReference type="RefSeq" id="WP_054534901.1">
    <property type="nucleotide sequence ID" value="NZ_LGKP01000022.1"/>
</dbReference>
<dbReference type="PANTHER" id="PTHR40086:SF1">
    <property type="entry name" value="CELL CYCLE REGULATOR CCRZ"/>
    <property type="match status" value="1"/>
</dbReference>
<protein>
    <recommendedName>
        <fullName evidence="1">Aminoglycoside phosphotransferase domain-containing protein</fullName>
    </recommendedName>
</protein>
<dbReference type="OrthoDB" id="179763at2"/>
<gene>
    <name evidence="2" type="ORF">SE18_13050</name>
</gene>
<accession>A0A0N8GR92</accession>
<evidence type="ECO:0000313" key="2">
    <source>
        <dbReference type="EMBL" id="KPL85850.1"/>
    </source>
</evidence>
<dbReference type="InterPro" id="IPR002575">
    <property type="entry name" value="Aminoglycoside_PTrfase"/>
</dbReference>
<organism evidence="2 3">
    <name type="scientific">Herpetosiphon geysericola</name>
    <dbReference type="NCBI Taxonomy" id="70996"/>
    <lineage>
        <taxon>Bacteria</taxon>
        <taxon>Bacillati</taxon>
        <taxon>Chloroflexota</taxon>
        <taxon>Chloroflexia</taxon>
        <taxon>Herpetosiphonales</taxon>
        <taxon>Herpetosiphonaceae</taxon>
        <taxon>Herpetosiphon</taxon>
    </lineage>
</organism>
<keyword evidence="3" id="KW-1185">Reference proteome</keyword>
<dbReference type="InterPro" id="IPR052077">
    <property type="entry name" value="CcrZ_PhaseVar_Mediator"/>
</dbReference>
<dbReference type="AlphaFoldDB" id="A0A0N8GR92"/>
<evidence type="ECO:0000259" key="1">
    <source>
        <dbReference type="Pfam" id="PF01636"/>
    </source>
</evidence>
<dbReference type="Proteomes" id="UP000050277">
    <property type="component" value="Unassembled WGS sequence"/>
</dbReference>
<reference evidence="2 3" key="1">
    <citation type="submission" date="2015-07" db="EMBL/GenBank/DDBJ databases">
        <title>Whole genome sequence of Herpetosiphon geysericola DSM 7119.</title>
        <authorList>
            <person name="Hemp J."/>
            <person name="Ward L.M."/>
            <person name="Pace L.A."/>
            <person name="Fischer W.W."/>
        </authorList>
    </citation>
    <scope>NUCLEOTIDE SEQUENCE [LARGE SCALE GENOMIC DNA]</scope>
    <source>
        <strain evidence="2 3">DSM 7119</strain>
    </source>
</reference>
<dbReference type="PANTHER" id="PTHR40086">
    <property type="entry name" value="PHOSPHOTRANSFERASE YTMP-RELATED"/>
    <property type="match status" value="1"/>
</dbReference>
<comment type="caution">
    <text evidence="2">The sequence shown here is derived from an EMBL/GenBank/DDBJ whole genome shotgun (WGS) entry which is preliminary data.</text>
</comment>
<dbReference type="Gene3D" id="3.90.1200.10">
    <property type="match status" value="1"/>
</dbReference>
<dbReference type="Pfam" id="PF01636">
    <property type="entry name" value="APH"/>
    <property type="match status" value="1"/>
</dbReference>
<dbReference type="STRING" id="70996.SE18_13050"/>
<evidence type="ECO:0000313" key="3">
    <source>
        <dbReference type="Proteomes" id="UP000050277"/>
    </source>
</evidence>
<name>A0A0N8GR92_9CHLR</name>
<sequence length="324" mass="37292">MQQYLHAIIDYLANESLIAPTQWKSWQLTPIAGGANNRVYRAQSASSDYAIKWTIRDERRRAWREYQALQALAHADRELGPQGVWLDEANFAQPVIVQTWLDYPALSQVPQAAAQWQGLVEHYWAVRQISQATSKLELPLATLNMHSVAVGKQLIAEHCAKLPAAQLPAELEALLVWLETWTAPEFSTVPMSLCRVDSNWRNFLQTPTGFVSVDWENAGWGDPAFEIVDLMTHPAYATVAPEQWQAFVQAYCRFGDDPSAAQRIEVYHTLMLIWWVVRWQRYLYEVPRGLDARLVERQPAWLTTAQAKYQRYLDLAQQAINQWR</sequence>
<dbReference type="InterPro" id="IPR011009">
    <property type="entry name" value="Kinase-like_dom_sf"/>
</dbReference>
<feature type="domain" description="Aminoglycoside phosphotransferase" evidence="1">
    <location>
        <begin position="28"/>
        <end position="256"/>
    </location>
</feature>